<dbReference type="SUPFAM" id="SSF53271">
    <property type="entry name" value="PRTase-like"/>
    <property type="match status" value="1"/>
</dbReference>
<accession>A0A3S3RVM1</accession>
<dbReference type="InterPro" id="IPR000836">
    <property type="entry name" value="PRTase_dom"/>
</dbReference>
<dbReference type="OrthoDB" id="9810066at2"/>
<dbReference type="RefSeq" id="WP_128443269.1">
    <property type="nucleotide sequence ID" value="NZ_SBIP01000002.1"/>
</dbReference>
<dbReference type="InterPro" id="IPR029057">
    <property type="entry name" value="PRTase-like"/>
</dbReference>
<dbReference type="EMBL" id="SBIP01000002">
    <property type="protein sequence ID" value="RWX79295.1"/>
    <property type="molecule type" value="Genomic_DNA"/>
</dbReference>
<dbReference type="Gene3D" id="3.40.50.2020">
    <property type="match status" value="1"/>
</dbReference>
<dbReference type="Gene3D" id="3.30.1310.20">
    <property type="entry name" value="PRTase-like"/>
    <property type="match status" value="1"/>
</dbReference>
<name>A0A3S3RVM1_9HYPH</name>
<protein>
    <submittedName>
        <fullName evidence="2">Phosphoribosyltransferase</fullName>
    </submittedName>
</protein>
<evidence type="ECO:0000313" key="2">
    <source>
        <dbReference type="EMBL" id="RWX79295.1"/>
    </source>
</evidence>
<keyword evidence="2" id="KW-0808">Transferase</keyword>
<dbReference type="CDD" id="cd06223">
    <property type="entry name" value="PRTases_typeI"/>
    <property type="match status" value="1"/>
</dbReference>
<sequence length="226" mass="25078">MIDRSREDHNRSETARQLAEAVEGGHLTNPVLVALSNDGLPFAFEMAQRLGLPLDFLIIQEIAAPGDPHHSIGMVIDGPEPHTIVDESAARRYRPPPGYIDAERHHQLAEIERRHRMYFGEDNPEDHDHKGRDVILVDDGRAPAASLQSAIQALRHMQVASIRLAMPFTRGEVMDTLGSEVDDIICLSSPDSRSEADAAYAGSESTTDQEAVRLLREARKLGRMLH</sequence>
<evidence type="ECO:0000259" key="1">
    <source>
        <dbReference type="Pfam" id="PF00156"/>
    </source>
</evidence>
<keyword evidence="2" id="KW-0328">Glycosyltransferase</keyword>
<feature type="domain" description="Phosphoribosyltransferase" evidence="1">
    <location>
        <begin position="18"/>
        <end position="172"/>
    </location>
</feature>
<dbReference type="AlphaFoldDB" id="A0A3S3RVM1"/>
<dbReference type="Proteomes" id="UP000287687">
    <property type="component" value="Unassembled WGS sequence"/>
</dbReference>
<reference evidence="2 3" key="1">
    <citation type="submission" date="2019-01" db="EMBL/GenBank/DDBJ databases">
        <title>The draft genome of Rhizobium sp. 24NR.</title>
        <authorList>
            <person name="Liu L."/>
            <person name="Liang L."/>
            <person name="Shi S."/>
            <person name="Xu L."/>
            <person name="Wang X."/>
            <person name="Li L."/>
            <person name="Zhang X."/>
        </authorList>
    </citation>
    <scope>NUCLEOTIDE SEQUENCE [LARGE SCALE GENOMIC DNA]</scope>
    <source>
        <strain evidence="2 3">24NR</strain>
    </source>
</reference>
<organism evidence="2 3">
    <name type="scientific">Neorhizobium lilium</name>
    <dbReference type="NCBI Taxonomy" id="2503024"/>
    <lineage>
        <taxon>Bacteria</taxon>
        <taxon>Pseudomonadati</taxon>
        <taxon>Pseudomonadota</taxon>
        <taxon>Alphaproteobacteria</taxon>
        <taxon>Hyphomicrobiales</taxon>
        <taxon>Rhizobiaceae</taxon>
        <taxon>Rhizobium/Agrobacterium group</taxon>
        <taxon>Neorhizobium</taxon>
    </lineage>
</organism>
<dbReference type="GO" id="GO:0016757">
    <property type="term" value="F:glycosyltransferase activity"/>
    <property type="evidence" value="ECO:0007669"/>
    <property type="project" value="UniProtKB-KW"/>
</dbReference>
<dbReference type="Pfam" id="PF00156">
    <property type="entry name" value="Pribosyltran"/>
    <property type="match status" value="1"/>
</dbReference>
<keyword evidence="3" id="KW-1185">Reference proteome</keyword>
<evidence type="ECO:0000313" key="3">
    <source>
        <dbReference type="Proteomes" id="UP000287687"/>
    </source>
</evidence>
<comment type="caution">
    <text evidence="2">The sequence shown here is derived from an EMBL/GenBank/DDBJ whole genome shotgun (WGS) entry which is preliminary data.</text>
</comment>
<gene>
    <name evidence="2" type="ORF">EPK99_12140</name>
</gene>
<proteinExistence type="predicted"/>